<protein>
    <submittedName>
        <fullName evidence="1">Uncharacterized protein</fullName>
    </submittedName>
</protein>
<dbReference type="Proteomes" id="UP000626180">
    <property type="component" value="Unassembled WGS sequence"/>
</dbReference>
<reference evidence="1 2" key="1">
    <citation type="submission" date="2020-10" db="EMBL/GenBank/DDBJ databases">
        <title>Genome sequences of Pseudomonas isolates.</title>
        <authorList>
            <person name="Wessels L."/>
            <person name="Reich F."/>
            <person name="Hammerl J."/>
        </authorList>
    </citation>
    <scope>NUCLEOTIDE SEQUENCE [LARGE SCALE GENOMIC DNA]</scope>
    <source>
        <strain evidence="1 2">20-MO00624-0</strain>
    </source>
</reference>
<gene>
    <name evidence="1" type="ORF">IRZ65_07085</name>
</gene>
<accession>A0ABS0FJC1</accession>
<organism evidence="1 2">
    <name type="scientific">Pseudomonas luteola</name>
    <dbReference type="NCBI Taxonomy" id="47886"/>
    <lineage>
        <taxon>Bacteria</taxon>
        <taxon>Pseudomonadati</taxon>
        <taxon>Pseudomonadota</taxon>
        <taxon>Gammaproteobacteria</taxon>
        <taxon>Pseudomonadales</taxon>
        <taxon>Pseudomonadaceae</taxon>
        <taxon>Pseudomonas</taxon>
    </lineage>
</organism>
<comment type="caution">
    <text evidence="1">The sequence shown here is derived from an EMBL/GenBank/DDBJ whole genome shotgun (WGS) entry which is preliminary data.</text>
</comment>
<evidence type="ECO:0000313" key="2">
    <source>
        <dbReference type="Proteomes" id="UP000626180"/>
    </source>
</evidence>
<keyword evidence="2" id="KW-1185">Reference proteome</keyword>
<name>A0ABS0FJC1_PSELU</name>
<evidence type="ECO:0000313" key="1">
    <source>
        <dbReference type="EMBL" id="MBF8640441.1"/>
    </source>
</evidence>
<dbReference type="RefSeq" id="WP_125912873.1">
    <property type="nucleotide sequence ID" value="NZ_CP069262.1"/>
</dbReference>
<proteinExistence type="predicted"/>
<sequence>MLMVVLSTLSPDMSLLNWLGVWLLGSIVLATVSEAAPLSLGLDKAQLERRIPAYLAVLPSCKALMLGAPHPMKDEAGWVYSARGASSFDMSVETTGEQLTRITVKAAAPVSDAVLRDMRCITYALMRAVEPKYSVSHLALSSSKQLWRLAQSEPYSQLYFFTAFEVRLTPVQLVVQR</sequence>
<dbReference type="EMBL" id="JADMCD010000002">
    <property type="protein sequence ID" value="MBF8640441.1"/>
    <property type="molecule type" value="Genomic_DNA"/>
</dbReference>